<reference evidence="2 4" key="1">
    <citation type="submission" date="2023-08" db="EMBL/GenBank/DDBJ databases">
        <title>A Necator americanus chromosomal reference genome.</title>
        <authorList>
            <person name="Ilik V."/>
            <person name="Petrzelkova K.J."/>
            <person name="Pardy F."/>
            <person name="Fuh T."/>
            <person name="Niatou-Singa F.S."/>
            <person name="Gouil Q."/>
            <person name="Baker L."/>
            <person name="Ritchie M.E."/>
            <person name="Jex A.R."/>
            <person name="Gazzola D."/>
            <person name="Li H."/>
            <person name="Toshio Fujiwara R."/>
            <person name="Zhan B."/>
            <person name="Aroian R.V."/>
            <person name="Pafco B."/>
            <person name="Schwarz E.M."/>
        </authorList>
    </citation>
    <scope>NUCLEOTIDE SEQUENCE [LARGE SCALE GENOMIC DNA]</scope>
    <source>
        <strain evidence="2 4">Aroian</strain>
        <tissue evidence="2">Whole animal</tissue>
    </source>
</reference>
<keyword evidence="4" id="KW-1185">Reference proteome</keyword>
<organism evidence="2 4">
    <name type="scientific">Necator americanus</name>
    <name type="common">Human hookworm</name>
    <dbReference type="NCBI Taxonomy" id="51031"/>
    <lineage>
        <taxon>Eukaryota</taxon>
        <taxon>Metazoa</taxon>
        <taxon>Ecdysozoa</taxon>
        <taxon>Nematoda</taxon>
        <taxon>Chromadorea</taxon>
        <taxon>Rhabditida</taxon>
        <taxon>Rhabditina</taxon>
        <taxon>Rhabditomorpha</taxon>
        <taxon>Strongyloidea</taxon>
        <taxon>Ancylostomatidae</taxon>
        <taxon>Bunostominae</taxon>
        <taxon>Necator</taxon>
    </lineage>
</organism>
<comment type="caution">
    <text evidence="2">The sequence shown here is derived from an EMBL/GenBank/DDBJ whole genome shotgun (WGS) entry which is preliminary data.</text>
</comment>
<feature type="compositionally biased region" description="Polar residues" evidence="1">
    <location>
        <begin position="109"/>
        <end position="127"/>
    </location>
</feature>
<dbReference type="EMBL" id="JAVFWL010000006">
    <property type="protein sequence ID" value="KAK6763463.1"/>
    <property type="molecule type" value="Genomic_DNA"/>
</dbReference>
<accession>A0ABR1ELA5</accession>
<evidence type="ECO:0000313" key="4">
    <source>
        <dbReference type="Proteomes" id="UP001303046"/>
    </source>
</evidence>
<protein>
    <submittedName>
        <fullName evidence="2">Uncharacterized protein</fullName>
    </submittedName>
</protein>
<gene>
    <name evidence="2" type="primary">Necator_chrX.g24126</name>
    <name evidence="3" type="synonym">Necator_chrX.g24128</name>
    <name evidence="2" type="ORF">RB195_023961</name>
    <name evidence="3" type="ORF">RB195_023963</name>
</gene>
<evidence type="ECO:0000313" key="2">
    <source>
        <dbReference type="EMBL" id="KAK6763461.1"/>
    </source>
</evidence>
<evidence type="ECO:0000256" key="1">
    <source>
        <dbReference type="SAM" id="MobiDB-lite"/>
    </source>
</evidence>
<dbReference type="EMBL" id="JAVFWL010000006">
    <property type="protein sequence ID" value="KAK6763461.1"/>
    <property type="molecule type" value="Genomic_DNA"/>
</dbReference>
<sequence length="127" mass="14349">MFEAYLTSTNLIKAAIKTIEESRSSLQSLIDKLQMEYNDSKTKGNKKDFEIEVEEIENEANVTDVMARANEMIFMLEARATEAANQADNFATKLGIKLHRNQRIVTHLQDASNRSPQTGRANGNRSK</sequence>
<name>A0ABR1ELA5_NECAM</name>
<evidence type="ECO:0000313" key="3">
    <source>
        <dbReference type="EMBL" id="KAK6763463.1"/>
    </source>
</evidence>
<dbReference type="Proteomes" id="UP001303046">
    <property type="component" value="Unassembled WGS sequence"/>
</dbReference>
<feature type="region of interest" description="Disordered" evidence="1">
    <location>
        <begin position="105"/>
        <end position="127"/>
    </location>
</feature>
<proteinExistence type="predicted"/>